<dbReference type="InterPro" id="IPR001173">
    <property type="entry name" value="Glyco_trans_2-like"/>
</dbReference>
<sequence>MAYSDSPLLTVIVPAYNSQDYLDRCLRTLVGYGTELEVVIVNDGSRDRTAEIADMWAQNHPGVVRVIHQENAGHGGALNAGIASARGDYLKVVDSDDWVDRAAMRQVLDLLGSYRGGEENLDLLVTNYVYEKQGRARKAVIRYRNVLPAGRTLSWEDMRRCRYDQYLMMHALILRTELVRASGLSLPTHTFYVDYLYSFIPLPFVQTLRYLDVDLYRYFIGRDDQSVNEKVMIGRIDQLLRVNEGMVKAMPRKDEVPAPLYRYMTHYLRINFVVCSIMLLRSGTAEHLELRESVWADFAAKDPDSYAAVRADLLGTLISVPGRLGRVISTIGYKVSQAMLGYN</sequence>
<proteinExistence type="predicted"/>
<dbReference type="PANTHER" id="PTHR22916">
    <property type="entry name" value="GLYCOSYLTRANSFERASE"/>
    <property type="match status" value="1"/>
</dbReference>
<keyword evidence="3" id="KW-1185">Reference proteome</keyword>
<comment type="caution">
    <text evidence="2">The sequence shown here is derived from an EMBL/GenBank/DDBJ whole genome shotgun (WGS) entry which is preliminary data.</text>
</comment>
<evidence type="ECO:0000313" key="2">
    <source>
        <dbReference type="EMBL" id="RRC96336.1"/>
    </source>
</evidence>
<dbReference type="GO" id="GO:0016758">
    <property type="term" value="F:hexosyltransferase activity"/>
    <property type="evidence" value="ECO:0007669"/>
    <property type="project" value="UniProtKB-ARBA"/>
</dbReference>
<name>A0A3P1SH44_9ACTO</name>
<dbReference type="SUPFAM" id="SSF53448">
    <property type="entry name" value="Nucleotide-diphospho-sugar transferases"/>
    <property type="match status" value="1"/>
</dbReference>
<gene>
    <name evidence="2" type="ORF">EII11_01410</name>
</gene>
<dbReference type="PANTHER" id="PTHR22916:SF3">
    <property type="entry name" value="UDP-GLCNAC:BETAGAL BETA-1,3-N-ACETYLGLUCOSAMINYLTRANSFERASE-LIKE PROTEIN 1"/>
    <property type="match status" value="1"/>
</dbReference>
<dbReference type="RefSeq" id="WP_124867820.1">
    <property type="nucleotide sequence ID" value="NZ_RQZF01000001.1"/>
</dbReference>
<dbReference type="CDD" id="cd00761">
    <property type="entry name" value="Glyco_tranf_GTA_type"/>
    <property type="match status" value="1"/>
</dbReference>
<accession>A0A3P1SH44</accession>
<dbReference type="EMBL" id="RQZF01000001">
    <property type="protein sequence ID" value="RRC96336.1"/>
    <property type="molecule type" value="Genomic_DNA"/>
</dbReference>
<dbReference type="Proteomes" id="UP000280444">
    <property type="component" value="Unassembled WGS sequence"/>
</dbReference>
<dbReference type="AlphaFoldDB" id="A0A3P1SH44"/>
<protein>
    <submittedName>
        <fullName evidence="2">Glycosyltransferase</fullName>
    </submittedName>
</protein>
<evidence type="ECO:0000313" key="3">
    <source>
        <dbReference type="Proteomes" id="UP000280444"/>
    </source>
</evidence>
<reference evidence="2 3" key="1">
    <citation type="submission" date="2018-11" db="EMBL/GenBank/DDBJ databases">
        <title>Genomes From Bacteria Associated with the Canine Oral Cavity: a Test Case for Automated Genome-Based Taxonomic Assignment.</title>
        <authorList>
            <person name="Coil D.A."/>
            <person name="Jospin G."/>
            <person name="Darling A.E."/>
            <person name="Wallis C."/>
            <person name="Davis I.J."/>
            <person name="Harris S."/>
            <person name="Eisen J.A."/>
            <person name="Holcombe L.J."/>
            <person name="O'Flynn C."/>
        </authorList>
    </citation>
    <scope>NUCLEOTIDE SEQUENCE [LARGE SCALE GENOMIC DNA]</scope>
    <source>
        <strain evidence="2 3">OH770</strain>
    </source>
</reference>
<dbReference type="InterPro" id="IPR029044">
    <property type="entry name" value="Nucleotide-diphossugar_trans"/>
</dbReference>
<evidence type="ECO:0000259" key="1">
    <source>
        <dbReference type="Pfam" id="PF00535"/>
    </source>
</evidence>
<dbReference type="Gene3D" id="3.90.550.10">
    <property type="entry name" value="Spore Coat Polysaccharide Biosynthesis Protein SpsA, Chain A"/>
    <property type="match status" value="1"/>
</dbReference>
<dbReference type="OrthoDB" id="396512at2"/>
<keyword evidence="2" id="KW-0808">Transferase</keyword>
<organism evidence="2 3">
    <name type="scientific">Schaalia canis</name>
    <dbReference type="NCBI Taxonomy" id="100469"/>
    <lineage>
        <taxon>Bacteria</taxon>
        <taxon>Bacillati</taxon>
        <taxon>Actinomycetota</taxon>
        <taxon>Actinomycetes</taxon>
        <taxon>Actinomycetales</taxon>
        <taxon>Actinomycetaceae</taxon>
        <taxon>Schaalia</taxon>
    </lineage>
</organism>
<dbReference type="Pfam" id="PF00535">
    <property type="entry name" value="Glycos_transf_2"/>
    <property type="match status" value="1"/>
</dbReference>
<feature type="domain" description="Glycosyltransferase 2-like" evidence="1">
    <location>
        <begin position="10"/>
        <end position="111"/>
    </location>
</feature>